<comment type="subcellular location">
    <subcellularLocation>
        <location evidence="5">Bacterial microcompartment</location>
    </subcellularLocation>
</comment>
<keyword evidence="7" id="KW-1185">Reference proteome</keyword>
<comment type="similarity">
    <text evidence="5">Belongs to the EutC family.</text>
</comment>
<keyword evidence="2 5" id="KW-0456">Lyase</keyword>
<dbReference type="InterPro" id="IPR009246">
    <property type="entry name" value="EutC"/>
</dbReference>
<evidence type="ECO:0000313" key="6">
    <source>
        <dbReference type="EMBL" id="EIT86765.1"/>
    </source>
</evidence>
<keyword evidence="3 5" id="KW-0170">Cobalt</keyword>
<feature type="binding site" evidence="5">
    <location>
        <position position="240"/>
    </location>
    <ligand>
        <name>adenosylcob(III)alamin</name>
        <dbReference type="ChEBI" id="CHEBI:18408"/>
    </ligand>
</feature>
<evidence type="ECO:0000256" key="4">
    <source>
        <dbReference type="ARBA" id="ARBA00024446"/>
    </source>
</evidence>
<dbReference type="EMBL" id="AKKV01000020">
    <property type="protein sequence ID" value="EIT86765.1"/>
    <property type="molecule type" value="Genomic_DNA"/>
</dbReference>
<dbReference type="PATRIC" id="fig|1196324.3.peg.874"/>
<comment type="catalytic activity">
    <reaction evidence="5">
        <text>ethanolamine = acetaldehyde + NH4(+)</text>
        <dbReference type="Rhea" id="RHEA:15313"/>
        <dbReference type="ChEBI" id="CHEBI:15343"/>
        <dbReference type="ChEBI" id="CHEBI:28938"/>
        <dbReference type="ChEBI" id="CHEBI:57603"/>
        <dbReference type="EC" id="4.3.1.7"/>
    </reaction>
</comment>
<feature type="binding site" evidence="5">
    <location>
        <position position="219"/>
    </location>
    <ligand>
        <name>adenosylcob(III)alamin</name>
        <dbReference type="ChEBI" id="CHEBI:18408"/>
    </ligand>
</feature>
<dbReference type="eggNOG" id="COG4302">
    <property type="taxonomic scope" value="Bacteria"/>
</dbReference>
<sequence>MDRTLIEKVTSMVLEELKVEQHSASVKPPASMRMVKIYNNLNTKPTFGEVTDTTRSDEEAIEEPTFYSTVASPKNKEKLLENQEKTPARIGIGRAGVRPKTNALLKFRLDHAAAVDAVYGKVTEDLLSRMKWFSVQTSTETQEEYIRRPDLGRKLNEDSKKLIESQCEKNPQVQIVISDGLSSEAIEQNAEDVYLSLSQSLNQLGFQTGTPFFVKNGRVAVMDEIGELLQPDVIILLIGERPGLISAESLSAYICYQPRKGTIEADRMVVSNIHRGGIPPAEAGAYLGNVIKKVLTFKASGVSLLQKEK</sequence>
<evidence type="ECO:0000256" key="1">
    <source>
        <dbReference type="ARBA" id="ARBA00022628"/>
    </source>
</evidence>
<dbReference type="GO" id="GO:0009350">
    <property type="term" value="C:ethanolamine ammonia-lyase complex"/>
    <property type="evidence" value="ECO:0007669"/>
    <property type="project" value="UniProtKB-UniRule"/>
</dbReference>
<dbReference type="GO" id="GO:0006520">
    <property type="term" value="P:amino acid metabolic process"/>
    <property type="evidence" value="ECO:0007669"/>
    <property type="project" value="InterPro"/>
</dbReference>
<dbReference type="HAMAP" id="MF_00601">
    <property type="entry name" value="EutC"/>
    <property type="match status" value="1"/>
</dbReference>
<dbReference type="PANTHER" id="PTHR39330:SF1">
    <property type="entry name" value="ETHANOLAMINE AMMONIA-LYASE SMALL SUBUNIT"/>
    <property type="match status" value="1"/>
</dbReference>
<dbReference type="RefSeq" id="WP_007200960.1">
    <property type="nucleotide sequence ID" value="NZ_AKKV01000020.1"/>
</dbReference>
<dbReference type="AlphaFoldDB" id="I8UIP2"/>
<gene>
    <name evidence="5" type="primary">eutC</name>
    <name evidence="6" type="ORF">A374_04304</name>
</gene>
<comment type="function">
    <text evidence="5">Catalyzes the deamination of various vicinal amino-alcohols to oxo compounds. Allows this organism to utilize ethanolamine as the sole source of nitrogen and carbon in the presence of external vitamin B12.</text>
</comment>
<dbReference type="UniPathway" id="UPA00560"/>
<protein>
    <recommendedName>
        <fullName evidence="5">Ethanolamine ammonia-lyase small subunit</fullName>
        <shortName evidence="5">EAL small subunit</shortName>
        <ecNumber evidence="5">4.3.1.7</ecNumber>
    </recommendedName>
</protein>
<dbReference type="GO" id="GO:0008851">
    <property type="term" value="F:ethanolamine ammonia-lyase activity"/>
    <property type="evidence" value="ECO:0007669"/>
    <property type="project" value="UniProtKB-UniRule"/>
</dbReference>
<dbReference type="Gene3D" id="1.10.30.40">
    <property type="entry name" value="Ethanolamine ammonia-lyase light chain (EutC), N-terminal domain"/>
    <property type="match status" value="1"/>
</dbReference>
<dbReference type="PANTHER" id="PTHR39330">
    <property type="entry name" value="ETHANOLAMINE AMMONIA-LYASE LIGHT CHAIN"/>
    <property type="match status" value="1"/>
</dbReference>
<dbReference type="Pfam" id="PF05985">
    <property type="entry name" value="EutC"/>
    <property type="match status" value="1"/>
</dbReference>
<comment type="cofactor">
    <cofactor evidence="5">
        <name>adenosylcob(III)alamin</name>
        <dbReference type="ChEBI" id="CHEBI:18408"/>
    </cofactor>
    <text evidence="5">Binds between the large and small subunits.</text>
</comment>
<comment type="pathway">
    <text evidence="5">Amine and polyamine degradation; ethanolamine degradation.</text>
</comment>
<evidence type="ECO:0000256" key="2">
    <source>
        <dbReference type="ARBA" id="ARBA00023239"/>
    </source>
</evidence>
<dbReference type="GO" id="GO:0031471">
    <property type="term" value="C:ethanolamine degradation polyhedral organelle"/>
    <property type="evidence" value="ECO:0007669"/>
    <property type="project" value="UniProtKB-UniRule"/>
</dbReference>
<dbReference type="GO" id="GO:0031419">
    <property type="term" value="F:cobalamin binding"/>
    <property type="evidence" value="ECO:0007669"/>
    <property type="project" value="UniProtKB-UniRule"/>
</dbReference>
<evidence type="ECO:0000313" key="7">
    <source>
        <dbReference type="Proteomes" id="UP000004080"/>
    </source>
</evidence>
<keyword evidence="4 5" id="KW-1283">Bacterial microcompartment</keyword>
<dbReference type="GO" id="GO:0046336">
    <property type="term" value="P:ethanolamine catabolic process"/>
    <property type="evidence" value="ECO:0007669"/>
    <property type="project" value="UniProtKB-UniRule"/>
</dbReference>
<dbReference type="NCBIfam" id="NF003971">
    <property type="entry name" value="PRK05465.1"/>
    <property type="match status" value="1"/>
</dbReference>
<comment type="subunit">
    <text evidence="5">The basic unit is a heterodimer which dimerizes to form tetramers. The heterotetramers trimerize; 6 large subunits form a core ring with 6 small subunits projecting outwards.</text>
</comment>
<name>I8UIP2_9BACL</name>
<accession>I8UIP2</accession>
<dbReference type="InterPro" id="IPR042251">
    <property type="entry name" value="EutC_C"/>
</dbReference>
<organism evidence="6 7">
    <name type="scientific">Fictibacillus macauensis ZFHKF-1</name>
    <dbReference type="NCBI Taxonomy" id="1196324"/>
    <lineage>
        <taxon>Bacteria</taxon>
        <taxon>Bacillati</taxon>
        <taxon>Bacillota</taxon>
        <taxon>Bacilli</taxon>
        <taxon>Bacillales</taxon>
        <taxon>Fictibacillaceae</taxon>
        <taxon>Fictibacillus</taxon>
    </lineage>
</organism>
<dbReference type="InterPro" id="IPR042255">
    <property type="entry name" value="EutC_N"/>
</dbReference>
<comment type="caution">
    <text evidence="6">The sequence shown here is derived from an EMBL/GenBank/DDBJ whole genome shotgun (WGS) entry which is preliminary data.</text>
</comment>
<dbReference type="Proteomes" id="UP000004080">
    <property type="component" value="Unassembled WGS sequence"/>
</dbReference>
<dbReference type="STRING" id="1196324.A374_04304"/>
<dbReference type="EC" id="4.3.1.7" evidence="5"/>
<evidence type="ECO:0000256" key="5">
    <source>
        <dbReference type="HAMAP-Rule" id="MF_00601"/>
    </source>
</evidence>
<dbReference type="OrthoDB" id="114248at2"/>
<evidence type="ECO:0000256" key="3">
    <source>
        <dbReference type="ARBA" id="ARBA00023285"/>
    </source>
</evidence>
<reference evidence="6 7" key="1">
    <citation type="journal article" date="2012" name="J. Bacteriol.">
        <title>Genome of Bacillus macauensis ZFHKF-1, a Long-Chain-Forming Bacterium.</title>
        <authorList>
            <person name="Cai L."/>
            <person name="Zhang T."/>
        </authorList>
    </citation>
    <scope>NUCLEOTIDE SEQUENCE [LARGE SCALE GENOMIC DNA]</scope>
    <source>
        <strain evidence="6 7">ZFHKF-1</strain>
    </source>
</reference>
<dbReference type="Gene3D" id="3.40.50.11240">
    <property type="entry name" value="Ethanolamine ammonia-lyase light chain (EutC)"/>
    <property type="match status" value="1"/>
</dbReference>
<keyword evidence="1 5" id="KW-0846">Cobalamin</keyword>
<proteinExistence type="inferred from homology"/>